<dbReference type="GO" id="GO:0000494">
    <property type="term" value="P:box C/D sno(s)RNA 3'-end processing"/>
    <property type="evidence" value="ECO:0007669"/>
    <property type="project" value="TreeGrafter"/>
</dbReference>
<accession>X1A266</accession>
<protein>
    <recommendedName>
        <fullName evidence="2">rRNA 2'-O-methyltransferase fibrillarin</fullName>
    </recommendedName>
</protein>
<evidence type="ECO:0000256" key="2">
    <source>
        <dbReference type="ARBA" id="ARBA00015190"/>
    </source>
</evidence>
<dbReference type="Gene3D" id="3.30.200.20">
    <property type="entry name" value="Phosphorylase Kinase, domain 1"/>
    <property type="match status" value="1"/>
</dbReference>
<dbReference type="InterPro" id="IPR000692">
    <property type="entry name" value="Fibrillarin"/>
</dbReference>
<gene>
    <name evidence="7" type="ORF">S01H4_16306</name>
</gene>
<feature type="non-terminal residue" evidence="7">
    <location>
        <position position="1"/>
    </location>
</feature>
<evidence type="ECO:0000256" key="6">
    <source>
        <dbReference type="ARBA" id="ARBA00022884"/>
    </source>
</evidence>
<dbReference type="SUPFAM" id="SSF53335">
    <property type="entry name" value="S-adenosyl-L-methionine-dependent methyltransferases"/>
    <property type="match status" value="1"/>
</dbReference>
<dbReference type="Gene3D" id="3.40.50.150">
    <property type="entry name" value="Vaccinia Virus protein VP39"/>
    <property type="match status" value="1"/>
</dbReference>
<dbReference type="GO" id="GO:0008649">
    <property type="term" value="F:rRNA methyltransferase activity"/>
    <property type="evidence" value="ECO:0007669"/>
    <property type="project" value="TreeGrafter"/>
</dbReference>
<dbReference type="GO" id="GO:0003723">
    <property type="term" value="F:RNA binding"/>
    <property type="evidence" value="ECO:0007669"/>
    <property type="project" value="UniProtKB-KW"/>
</dbReference>
<dbReference type="PANTHER" id="PTHR10335:SF17">
    <property type="entry name" value="FIBRILLARIN"/>
    <property type="match status" value="1"/>
</dbReference>
<dbReference type="InterPro" id="IPR029063">
    <property type="entry name" value="SAM-dependent_MTases_sf"/>
</dbReference>
<evidence type="ECO:0000256" key="5">
    <source>
        <dbReference type="ARBA" id="ARBA00022679"/>
    </source>
</evidence>
<dbReference type="PRINTS" id="PR00052">
    <property type="entry name" value="FIBRILLARIN"/>
</dbReference>
<dbReference type="AlphaFoldDB" id="X1A266"/>
<proteinExistence type="inferred from homology"/>
<dbReference type="PIRSF" id="PIRSF006540">
    <property type="entry name" value="Nop17p"/>
    <property type="match status" value="1"/>
</dbReference>
<dbReference type="GO" id="GO:1990259">
    <property type="term" value="F:histone H2AQ104 methyltransferase activity"/>
    <property type="evidence" value="ECO:0007669"/>
    <property type="project" value="TreeGrafter"/>
</dbReference>
<dbReference type="EMBL" id="BART01007144">
    <property type="protein sequence ID" value="GAG54371.1"/>
    <property type="molecule type" value="Genomic_DNA"/>
</dbReference>
<keyword evidence="4" id="KW-0489">Methyltransferase</keyword>
<keyword evidence="3" id="KW-0698">rRNA processing</keyword>
<evidence type="ECO:0000256" key="1">
    <source>
        <dbReference type="ARBA" id="ARBA00010632"/>
    </source>
</evidence>
<comment type="similarity">
    <text evidence="1">Belongs to the methyltransferase superfamily. Fibrillarin family.</text>
</comment>
<dbReference type="NCBIfam" id="NF003276">
    <property type="entry name" value="PRK04266.1-2"/>
    <property type="match status" value="1"/>
</dbReference>
<comment type="caution">
    <text evidence="7">The sequence shown here is derived from an EMBL/GenBank/DDBJ whole genome shotgun (WGS) entry which is preliminary data.</text>
</comment>
<keyword evidence="5" id="KW-0808">Transferase</keyword>
<evidence type="ECO:0000256" key="4">
    <source>
        <dbReference type="ARBA" id="ARBA00022603"/>
    </source>
</evidence>
<dbReference type="Pfam" id="PF01269">
    <property type="entry name" value="Fibrillarin"/>
    <property type="match status" value="1"/>
</dbReference>
<sequence length="208" mass="23564">EKLKLYTKNLDKGNVIYGEKIILKMDEEFRLWDPYRSKLAALILKGSQKIYLERKTTCLYLGTSTGTTISHISDIVSNGLIFGVEISERSLRQLIQNTSSRKNIIPILGNALNPQEYSMLIYKPVDLIYQDVSHPDQANIAIRNANLYLKEGGKIILFIKSQSIKSTEKPKEIFQNELNTLKSANLKVLEKIHIDSYAGGHLGVILEK</sequence>
<keyword evidence="6" id="KW-0694">RNA-binding</keyword>
<organism evidence="7">
    <name type="scientific">marine sediment metagenome</name>
    <dbReference type="NCBI Taxonomy" id="412755"/>
    <lineage>
        <taxon>unclassified sequences</taxon>
        <taxon>metagenomes</taxon>
        <taxon>ecological metagenomes</taxon>
    </lineage>
</organism>
<reference evidence="7" key="1">
    <citation type="journal article" date="2014" name="Front. Microbiol.">
        <title>High frequency of phylogenetically diverse reductive dehalogenase-homologous genes in deep subseafloor sedimentary metagenomes.</title>
        <authorList>
            <person name="Kawai M."/>
            <person name="Futagami T."/>
            <person name="Toyoda A."/>
            <person name="Takaki Y."/>
            <person name="Nishi S."/>
            <person name="Hori S."/>
            <person name="Arai W."/>
            <person name="Tsubouchi T."/>
            <person name="Morono Y."/>
            <person name="Uchiyama I."/>
            <person name="Ito T."/>
            <person name="Fujiyama A."/>
            <person name="Inagaki F."/>
            <person name="Takami H."/>
        </authorList>
    </citation>
    <scope>NUCLEOTIDE SEQUENCE</scope>
    <source>
        <strain evidence="7">Expedition CK06-06</strain>
    </source>
</reference>
<dbReference type="HAMAP" id="MF_00351">
    <property type="entry name" value="RNA_methyltransf_FlpA"/>
    <property type="match status" value="1"/>
</dbReference>
<name>X1A266_9ZZZZ</name>
<dbReference type="SMART" id="SM01206">
    <property type="entry name" value="Fibrillarin"/>
    <property type="match status" value="1"/>
</dbReference>
<evidence type="ECO:0000313" key="7">
    <source>
        <dbReference type="EMBL" id="GAG54371.1"/>
    </source>
</evidence>
<evidence type="ECO:0000256" key="3">
    <source>
        <dbReference type="ARBA" id="ARBA00022552"/>
    </source>
</evidence>
<dbReference type="PANTHER" id="PTHR10335">
    <property type="entry name" value="RRNA 2-O-METHYLTRANSFERASE FIBRILLARIN"/>
    <property type="match status" value="1"/>
</dbReference>